<dbReference type="AlphaFoldDB" id="A0A552WY93"/>
<proteinExistence type="predicted"/>
<dbReference type="InterPro" id="IPR050662">
    <property type="entry name" value="Sec-metab_biosynth-thioest"/>
</dbReference>
<dbReference type="RefSeq" id="WP_143416600.1">
    <property type="nucleotide sequence ID" value="NZ_VJXR01000001.1"/>
</dbReference>
<dbReference type="SMART" id="SM00849">
    <property type="entry name" value="Lactamase_B"/>
    <property type="match status" value="1"/>
</dbReference>
<dbReference type="Gene3D" id="3.60.15.10">
    <property type="entry name" value="Ribonuclease Z/Hydroxyacylglutathione hydrolase-like"/>
    <property type="match status" value="1"/>
</dbReference>
<evidence type="ECO:0000313" key="3">
    <source>
        <dbReference type="Proteomes" id="UP000318693"/>
    </source>
</evidence>
<evidence type="ECO:0000313" key="2">
    <source>
        <dbReference type="EMBL" id="TRW47646.1"/>
    </source>
</evidence>
<dbReference type="PANTHER" id="PTHR23131:SF4">
    <property type="entry name" value="METALLO-BETA-LACTAMASE SUPERFAMILY POTEIN"/>
    <property type="match status" value="1"/>
</dbReference>
<protein>
    <submittedName>
        <fullName evidence="2">MBL fold metallo-hydrolase</fullName>
    </submittedName>
</protein>
<organism evidence="2 3">
    <name type="scientific">Georgenia yuyongxinii</name>
    <dbReference type="NCBI Taxonomy" id="2589797"/>
    <lineage>
        <taxon>Bacteria</taxon>
        <taxon>Bacillati</taxon>
        <taxon>Actinomycetota</taxon>
        <taxon>Actinomycetes</taxon>
        <taxon>Micrococcales</taxon>
        <taxon>Bogoriellaceae</taxon>
        <taxon>Georgenia</taxon>
    </lineage>
</organism>
<dbReference type="InterPro" id="IPR036388">
    <property type="entry name" value="WH-like_DNA-bd_sf"/>
</dbReference>
<dbReference type="PANTHER" id="PTHR23131">
    <property type="entry name" value="ENDORIBONUCLEASE LACTB2"/>
    <property type="match status" value="1"/>
</dbReference>
<name>A0A552WY93_9MICO</name>
<sequence length="351" mass="38965">MNTVETKERWAESGAHEVAPHTFRIPLPLPDDGLRAVNVYALTSEDGVVLIDGGWAIEGAEDHLIRMLALLGHQPEDVRDIIVTHAHRDHYTLAVNLRKRWRSRISIGSHERESLEDLAVRAPYTDPRQVSMLQRAGASDLADAMREIETPFDKAQWELPDVWLDDRSVVELPRGRTLEVIHTPGHTTGHIVLLDRAEGLLFSGDHVLPHITPSLGYEEIPQAAPLADYLSSLNLLRAMPDTRMLPAHGPSTPSVHARVDALLEHHAERLELTLQVLAAGQLSPFEITQELRWTRRRKPLSALDPFNQALATLETVAHLTVLAQRGLVQGEDDTAGVVRYALAGNRAANLV</sequence>
<comment type="caution">
    <text evidence="2">The sequence shown here is derived from an EMBL/GenBank/DDBJ whole genome shotgun (WGS) entry which is preliminary data.</text>
</comment>
<dbReference type="Proteomes" id="UP000318693">
    <property type="component" value="Unassembled WGS sequence"/>
</dbReference>
<dbReference type="InterPro" id="IPR036866">
    <property type="entry name" value="RibonucZ/Hydroxyglut_hydro"/>
</dbReference>
<dbReference type="Pfam" id="PF00753">
    <property type="entry name" value="Lactamase_B"/>
    <property type="match status" value="1"/>
</dbReference>
<dbReference type="InterPro" id="IPR001279">
    <property type="entry name" value="Metallo-B-lactamas"/>
</dbReference>
<dbReference type="EMBL" id="VJXR01000001">
    <property type="protein sequence ID" value="TRW47646.1"/>
    <property type="molecule type" value="Genomic_DNA"/>
</dbReference>
<accession>A0A552WY93</accession>
<gene>
    <name evidence="2" type="ORF">FJ693_00660</name>
</gene>
<reference evidence="2 3" key="1">
    <citation type="submission" date="2019-07" db="EMBL/GenBank/DDBJ databases">
        <title>Georgenia wutianyii sp. nov. and Georgenia *** sp. nov. isolated from plateau pika (Ochotona curzoniae) in the Qinghai-Tibet plateau of China.</title>
        <authorList>
            <person name="Tian Z."/>
        </authorList>
    </citation>
    <scope>NUCLEOTIDE SEQUENCE [LARGE SCALE GENOMIC DNA]</scope>
    <source>
        <strain evidence="2 3">Z446</strain>
    </source>
</reference>
<keyword evidence="3" id="KW-1185">Reference proteome</keyword>
<feature type="domain" description="Metallo-beta-lactamase" evidence="1">
    <location>
        <begin position="36"/>
        <end position="248"/>
    </location>
</feature>
<dbReference type="GO" id="GO:0016787">
    <property type="term" value="F:hydrolase activity"/>
    <property type="evidence" value="ECO:0007669"/>
    <property type="project" value="UniProtKB-KW"/>
</dbReference>
<dbReference type="Gene3D" id="1.10.10.10">
    <property type="entry name" value="Winged helix-like DNA-binding domain superfamily/Winged helix DNA-binding domain"/>
    <property type="match status" value="1"/>
</dbReference>
<keyword evidence="2" id="KW-0378">Hydrolase</keyword>
<dbReference type="SUPFAM" id="SSF56281">
    <property type="entry name" value="Metallo-hydrolase/oxidoreductase"/>
    <property type="match status" value="1"/>
</dbReference>
<evidence type="ECO:0000259" key="1">
    <source>
        <dbReference type="SMART" id="SM00849"/>
    </source>
</evidence>